<evidence type="ECO:0000313" key="2">
    <source>
        <dbReference type="EnsemblMetazoa" id="ISCW002280-PA"/>
    </source>
</evidence>
<evidence type="ECO:0000313" key="1">
    <source>
        <dbReference type="EMBL" id="EEC03219.1"/>
    </source>
</evidence>
<dbReference type="AlphaFoldDB" id="B7P9E7"/>
<dbReference type="Proteomes" id="UP000001555">
    <property type="component" value="Unassembled WGS sequence"/>
</dbReference>
<evidence type="ECO:0000313" key="3">
    <source>
        <dbReference type="Proteomes" id="UP000001555"/>
    </source>
</evidence>
<sequence length="110" mass="12736">MTITCEVRYFKLKAESQRPRRNSLTICIPPNREEISAVPALVDIRTCKLSYLSSFRAVFNSDECITDMSQVADVGCESVATHWKCNSRSDMRKFVFNQKIRSNKIKKKRI</sequence>
<protein>
    <submittedName>
        <fullName evidence="1 2">Uncharacterized protein</fullName>
    </submittedName>
</protein>
<gene>
    <name evidence="1" type="ORF">IscW_ISCW002280</name>
</gene>
<keyword evidence="3" id="KW-1185">Reference proteome</keyword>
<accession>B7P9E7</accession>
<name>B7P9E7_IXOSC</name>
<dbReference type="HOGENOM" id="CLU_2173729_0_0_1"/>
<dbReference type="EMBL" id="DS662908">
    <property type="protein sequence ID" value="EEC03219.1"/>
    <property type="molecule type" value="Genomic_DNA"/>
</dbReference>
<reference evidence="1 3" key="1">
    <citation type="submission" date="2008-03" db="EMBL/GenBank/DDBJ databases">
        <title>Annotation of Ixodes scapularis.</title>
        <authorList>
            <consortium name="Ixodes scapularis Genome Project Consortium"/>
            <person name="Caler E."/>
            <person name="Hannick L.I."/>
            <person name="Bidwell S."/>
            <person name="Joardar V."/>
            <person name="Thiagarajan M."/>
            <person name="Amedeo P."/>
            <person name="Galinsky K.J."/>
            <person name="Schobel S."/>
            <person name="Inman J."/>
            <person name="Hostetler J."/>
            <person name="Miller J."/>
            <person name="Hammond M."/>
            <person name="Megy K."/>
            <person name="Lawson D."/>
            <person name="Kodira C."/>
            <person name="Sutton G."/>
            <person name="Meyer J."/>
            <person name="Hill C.A."/>
            <person name="Birren B."/>
            <person name="Nene V."/>
            <person name="Collins F."/>
            <person name="Alarcon-Chaidez F."/>
            <person name="Wikel S."/>
            <person name="Strausberg R."/>
        </authorList>
    </citation>
    <scope>NUCLEOTIDE SEQUENCE [LARGE SCALE GENOMIC DNA]</scope>
    <source>
        <strain evidence="3">Wikel</strain>
        <strain evidence="1">Wikel colony</strain>
    </source>
</reference>
<dbReference type="EMBL" id="ABJB010386495">
    <property type="status" value="NOT_ANNOTATED_CDS"/>
    <property type="molecule type" value="Genomic_DNA"/>
</dbReference>
<dbReference type="InParanoid" id="B7P9E7"/>
<dbReference type="EnsemblMetazoa" id="ISCW002280-RA">
    <property type="protein sequence ID" value="ISCW002280-PA"/>
    <property type="gene ID" value="ISCW002280"/>
</dbReference>
<reference evidence="2" key="2">
    <citation type="submission" date="2020-05" db="UniProtKB">
        <authorList>
            <consortium name="EnsemblMetazoa"/>
        </authorList>
    </citation>
    <scope>IDENTIFICATION</scope>
    <source>
        <strain evidence="2">wikel</strain>
    </source>
</reference>
<dbReference type="PaxDb" id="6945-B7P9E7"/>
<dbReference type="VEuPathDB" id="VectorBase:ISCI002280"/>
<organism>
    <name type="scientific">Ixodes scapularis</name>
    <name type="common">Black-legged tick</name>
    <name type="synonym">Deer tick</name>
    <dbReference type="NCBI Taxonomy" id="6945"/>
    <lineage>
        <taxon>Eukaryota</taxon>
        <taxon>Metazoa</taxon>
        <taxon>Ecdysozoa</taxon>
        <taxon>Arthropoda</taxon>
        <taxon>Chelicerata</taxon>
        <taxon>Arachnida</taxon>
        <taxon>Acari</taxon>
        <taxon>Parasitiformes</taxon>
        <taxon>Ixodida</taxon>
        <taxon>Ixodoidea</taxon>
        <taxon>Ixodidae</taxon>
        <taxon>Ixodinae</taxon>
        <taxon>Ixodes</taxon>
    </lineage>
</organism>
<dbReference type="VEuPathDB" id="VectorBase:ISCW002280"/>
<proteinExistence type="predicted"/>